<dbReference type="Pfam" id="PF03830">
    <property type="entry name" value="PTSIIB_sorb"/>
    <property type="match status" value="1"/>
</dbReference>
<dbReference type="GO" id="GO:0008982">
    <property type="term" value="F:protein-N(PI)-phosphohistidine-sugar phosphotransferase activity"/>
    <property type="evidence" value="ECO:0007669"/>
    <property type="project" value="InterPro"/>
</dbReference>
<comment type="subcellular location">
    <subcellularLocation>
        <location evidence="1">Cytoplasm</location>
    </subcellularLocation>
</comment>
<keyword evidence="4" id="KW-0762">Sugar transport</keyword>
<dbReference type="SUPFAM" id="SSF52728">
    <property type="entry name" value="PTS IIb component"/>
    <property type="match status" value="1"/>
</dbReference>
<keyword evidence="3" id="KW-0963">Cytoplasm</keyword>
<evidence type="ECO:0000313" key="10">
    <source>
        <dbReference type="Proteomes" id="UP000284178"/>
    </source>
</evidence>
<dbReference type="Proteomes" id="UP000284178">
    <property type="component" value="Unassembled WGS sequence"/>
</dbReference>
<dbReference type="EMBL" id="QRUP01000001">
    <property type="protein sequence ID" value="RGR76774.1"/>
    <property type="molecule type" value="Genomic_DNA"/>
</dbReference>
<evidence type="ECO:0000256" key="6">
    <source>
        <dbReference type="ARBA" id="ARBA00022683"/>
    </source>
</evidence>
<evidence type="ECO:0000256" key="5">
    <source>
        <dbReference type="ARBA" id="ARBA00022679"/>
    </source>
</evidence>
<evidence type="ECO:0000256" key="7">
    <source>
        <dbReference type="ARBA" id="ARBA00022777"/>
    </source>
</evidence>
<dbReference type="Gene3D" id="3.40.35.10">
    <property type="entry name" value="Phosphotransferase system, sorbose subfamily IIB component"/>
    <property type="match status" value="1"/>
</dbReference>
<dbReference type="GO" id="GO:0009401">
    <property type="term" value="P:phosphoenolpyruvate-dependent sugar phosphotransferase system"/>
    <property type="evidence" value="ECO:0007669"/>
    <property type="project" value="UniProtKB-KW"/>
</dbReference>
<dbReference type="InterPro" id="IPR036667">
    <property type="entry name" value="PTS_IIB_sorbose-sp_sf"/>
</dbReference>
<keyword evidence="10" id="KW-1185">Reference proteome</keyword>
<evidence type="ECO:0000256" key="1">
    <source>
        <dbReference type="ARBA" id="ARBA00004496"/>
    </source>
</evidence>
<reference evidence="9 10" key="1">
    <citation type="submission" date="2018-08" db="EMBL/GenBank/DDBJ databases">
        <title>A genome reference for cultivated species of the human gut microbiota.</title>
        <authorList>
            <person name="Zou Y."/>
            <person name="Xue W."/>
            <person name="Luo G."/>
        </authorList>
    </citation>
    <scope>NUCLEOTIDE SEQUENCE [LARGE SCALE GENOMIC DNA]</scope>
    <source>
        <strain evidence="9 10">AF24-29</strain>
    </source>
</reference>
<evidence type="ECO:0000256" key="2">
    <source>
        <dbReference type="ARBA" id="ARBA00022448"/>
    </source>
</evidence>
<evidence type="ECO:0000313" key="9">
    <source>
        <dbReference type="EMBL" id="RGR76774.1"/>
    </source>
</evidence>
<dbReference type="RefSeq" id="WP_117892247.1">
    <property type="nucleotide sequence ID" value="NZ_CABJCV010000001.1"/>
</dbReference>
<keyword evidence="6" id="KW-0598">Phosphotransferase system</keyword>
<dbReference type="AlphaFoldDB" id="A0A412G658"/>
<comment type="caution">
    <text evidence="9">The sequence shown here is derived from an EMBL/GenBank/DDBJ whole genome shotgun (WGS) entry which is preliminary data.</text>
</comment>
<feature type="domain" description="PTS EIIB type-4" evidence="8">
    <location>
        <begin position="1"/>
        <end position="166"/>
    </location>
</feature>
<proteinExistence type="predicted"/>
<evidence type="ECO:0000256" key="4">
    <source>
        <dbReference type="ARBA" id="ARBA00022597"/>
    </source>
</evidence>
<evidence type="ECO:0000259" key="8">
    <source>
        <dbReference type="PROSITE" id="PS51101"/>
    </source>
</evidence>
<dbReference type="GeneID" id="83013859"/>
<accession>A0A412G658</accession>
<name>A0A412G658_9FIRM</name>
<sequence>MIKMLRIDDRLLHGQVVFMWTKQLNIKGIIVANDELVTDPIQSLAMKLAVPEHLKLLIKTIDEAAKLINDPRAAGMNILVVMKNPVDAARLLQKIEDKSVIERVNIGNSGRIDKGDRMMMTKEVYVDNADIAAIEEILAAGLPFEIQMIPTSNKVQVKEALKNVRK</sequence>
<dbReference type="InterPro" id="IPR004720">
    <property type="entry name" value="PTS_IIB_sorbose-sp"/>
</dbReference>
<organism evidence="9 10">
    <name type="scientific">Holdemania filiformis</name>
    <dbReference type="NCBI Taxonomy" id="61171"/>
    <lineage>
        <taxon>Bacteria</taxon>
        <taxon>Bacillati</taxon>
        <taxon>Bacillota</taxon>
        <taxon>Erysipelotrichia</taxon>
        <taxon>Erysipelotrichales</taxon>
        <taxon>Erysipelotrichaceae</taxon>
        <taxon>Holdemania</taxon>
    </lineage>
</organism>
<protein>
    <submittedName>
        <fullName evidence="9">PTS mannose/fructose/sorbose transporter subunit IIB</fullName>
    </submittedName>
</protein>
<dbReference type="GO" id="GO:0005737">
    <property type="term" value="C:cytoplasm"/>
    <property type="evidence" value="ECO:0007669"/>
    <property type="project" value="UniProtKB-SubCell"/>
</dbReference>
<dbReference type="PROSITE" id="PS51101">
    <property type="entry name" value="PTS_EIIB_TYPE_4"/>
    <property type="match status" value="1"/>
</dbReference>
<dbReference type="GO" id="GO:0016301">
    <property type="term" value="F:kinase activity"/>
    <property type="evidence" value="ECO:0007669"/>
    <property type="project" value="UniProtKB-KW"/>
</dbReference>
<keyword evidence="5" id="KW-0808">Transferase</keyword>
<keyword evidence="7" id="KW-0418">Kinase</keyword>
<gene>
    <name evidence="9" type="ORF">DWY25_00335</name>
</gene>
<keyword evidence="2" id="KW-0813">Transport</keyword>
<evidence type="ECO:0000256" key="3">
    <source>
        <dbReference type="ARBA" id="ARBA00022490"/>
    </source>
</evidence>